<comment type="caution">
    <text evidence="16">The sequence shown here is derived from an EMBL/GenBank/DDBJ whole genome shotgun (WGS) entry which is preliminary data.</text>
</comment>
<proteinExistence type="inferred from homology"/>
<evidence type="ECO:0000259" key="14">
    <source>
        <dbReference type="Pfam" id="PF00593"/>
    </source>
</evidence>
<gene>
    <name evidence="16" type="ORF">GCM10025791_38740</name>
</gene>
<evidence type="ECO:0000256" key="8">
    <source>
        <dbReference type="ARBA" id="ARBA00023077"/>
    </source>
</evidence>
<dbReference type="PROSITE" id="PS52016">
    <property type="entry name" value="TONB_DEPENDENT_REC_3"/>
    <property type="match status" value="1"/>
</dbReference>
<evidence type="ECO:0000256" key="1">
    <source>
        <dbReference type="ARBA" id="ARBA00004571"/>
    </source>
</evidence>
<keyword evidence="2 11" id="KW-0813">Transport</keyword>
<dbReference type="SUPFAM" id="SSF56935">
    <property type="entry name" value="Porins"/>
    <property type="match status" value="1"/>
</dbReference>
<keyword evidence="4" id="KW-0410">Iron transport</keyword>
<reference evidence="17" key="1">
    <citation type="journal article" date="2019" name="Int. J. Syst. Evol. Microbiol.">
        <title>The Global Catalogue of Microorganisms (GCM) 10K type strain sequencing project: providing services to taxonomists for standard genome sequencing and annotation.</title>
        <authorList>
            <consortium name="The Broad Institute Genomics Platform"/>
            <consortium name="The Broad Institute Genome Sequencing Center for Infectious Disease"/>
            <person name="Wu L."/>
            <person name="Ma J."/>
        </authorList>
    </citation>
    <scope>NUCLEOTIDE SEQUENCE [LARGE SCALE GENOMIC DNA]</scope>
    <source>
        <strain evidence="17">JCM 19134</strain>
    </source>
</reference>
<keyword evidence="7" id="KW-0406">Ion transport</keyword>
<keyword evidence="8 12" id="KW-0798">TonB box</keyword>
<dbReference type="PANTHER" id="PTHR32552:SF81">
    <property type="entry name" value="TONB-DEPENDENT OUTER MEMBRANE RECEPTOR"/>
    <property type="match status" value="1"/>
</dbReference>
<feature type="domain" description="TonB-dependent receptor plug" evidence="15">
    <location>
        <begin position="45"/>
        <end position="153"/>
    </location>
</feature>
<evidence type="ECO:0000256" key="11">
    <source>
        <dbReference type="PROSITE-ProRule" id="PRU01360"/>
    </source>
</evidence>
<evidence type="ECO:0000256" key="5">
    <source>
        <dbReference type="ARBA" id="ARBA00022692"/>
    </source>
</evidence>
<feature type="chain" id="PRO_5043943502" evidence="13">
    <location>
        <begin position="30"/>
        <end position="720"/>
    </location>
</feature>
<evidence type="ECO:0000259" key="15">
    <source>
        <dbReference type="Pfam" id="PF07715"/>
    </source>
</evidence>
<dbReference type="EMBL" id="BAABLX010000065">
    <property type="protein sequence ID" value="GAA4954851.1"/>
    <property type="molecule type" value="Genomic_DNA"/>
</dbReference>
<dbReference type="InterPro" id="IPR012910">
    <property type="entry name" value="Plug_dom"/>
</dbReference>
<evidence type="ECO:0000256" key="2">
    <source>
        <dbReference type="ARBA" id="ARBA00022448"/>
    </source>
</evidence>
<dbReference type="Proteomes" id="UP001409585">
    <property type="component" value="Unassembled WGS sequence"/>
</dbReference>
<dbReference type="Gene3D" id="2.40.170.20">
    <property type="entry name" value="TonB-dependent receptor, beta-barrel domain"/>
    <property type="match status" value="1"/>
</dbReference>
<comment type="subcellular location">
    <subcellularLocation>
        <location evidence="1 11">Cell outer membrane</location>
        <topology evidence="1 11">Multi-pass membrane protein</topology>
    </subcellularLocation>
</comment>
<feature type="domain" description="TonB-dependent receptor-like beta-barrel" evidence="14">
    <location>
        <begin position="263"/>
        <end position="683"/>
    </location>
</feature>
<keyword evidence="17" id="KW-1185">Reference proteome</keyword>
<dbReference type="Pfam" id="PF00593">
    <property type="entry name" value="TonB_dep_Rec_b-barrel"/>
    <property type="match status" value="1"/>
</dbReference>
<dbReference type="InterPro" id="IPR039426">
    <property type="entry name" value="TonB-dep_rcpt-like"/>
</dbReference>
<evidence type="ECO:0000256" key="3">
    <source>
        <dbReference type="ARBA" id="ARBA00022452"/>
    </source>
</evidence>
<keyword evidence="6" id="KW-0408">Iron</keyword>
<keyword evidence="5 11" id="KW-0812">Transmembrane</keyword>
<dbReference type="InterPro" id="IPR000531">
    <property type="entry name" value="Beta-barrel_TonB"/>
</dbReference>
<dbReference type="PANTHER" id="PTHR32552">
    <property type="entry name" value="FERRICHROME IRON RECEPTOR-RELATED"/>
    <property type="match status" value="1"/>
</dbReference>
<organism evidence="16 17">
    <name type="scientific">Halioxenophilus aromaticivorans</name>
    <dbReference type="NCBI Taxonomy" id="1306992"/>
    <lineage>
        <taxon>Bacteria</taxon>
        <taxon>Pseudomonadati</taxon>
        <taxon>Pseudomonadota</taxon>
        <taxon>Gammaproteobacteria</taxon>
        <taxon>Alteromonadales</taxon>
        <taxon>Alteromonadaceae</taxon>
        <taxon>Halioxenophilus</taxon>
    </lineage>
</organism>
<keyword evidence="10 11" id="KW-0998">Cell outer membrane</keyword>
<accession>A0AAV3U6R2</accession>
<dbReference type="InterPro" id="IPR036942">
    <property type="entry name" value="Beta-barrel_TonB_sf"/>
</dbReference>
<evidence type="ECO:0000256" key="9">
    <source>
        <dbReference type="ARBA" id="ARBA00023136"/>
    </source>
</evidence>
<sequence length="720" mass="80238">MSRYPFKTYSSLSLLTGFSLSLFSSELYAQLEEVVVTAERREASLQETDISMTVLGQQTLKEIGVDNYQQVGDMAPNVMMHESPGKVGGAISIRGFKNAETVSTFEPKVALYLDGVLIAKNSGSAFDVVDLERIEILRGPQGTLYGRNTVGGAVNLITAKPNTEQLDGSVFVTLGEYNQQDVRGVVNVPLTDTMAVKINLASLNRDGYFDNNFRNTEEADRDRLVGRLQWSWDISENANLLYAYDHTEVDEKPWPVTLMDYNPATHPQLAPYVSDGDNRSRNLDFATYQQAEVKGHSLTLNWDLLANASLVSITALREMSLQGGTDSDGTPEFVFATYSEDNTETFTQELRLVGNTASGKLEYVAGAFYMDEDIYDVKNVNVLPTAGYLESGLNADANNKVWALFGEATLALTEQVDLTFGLRYTEEDRTMSRQDFLWIPVLGAETITDLPEANGNFDDVSGVLSLSYQWTDDTMTYLKASKGYVSGGFNPRSPSPETFTEGYKEEIVYTYEFGWKTTLADNRLQLNGAVFYNDYQDLQVNLLDEATARNNIGNAGKAEIQGLEIEVVAKPIDTLDIGAGYGYLDTQYKTYIDPVSGADLSRNSWAHAPKNSFNAWMRWQMVQWSEWGDLSLRMDYSYRSDFALLTQNGTDVDGYDSWNARVTWANIPLAGGNLRASLWGKNLTNELWYTSGYNLVSVLGFKAQATNPPQTFGLDMEYMF</sequence>
<dbReference type="GO" id="GO:0009279">
    <property type="term" value="C:cell outer membrane"/>
    <property type="evidence" value="ECO:0007669"/>
    <property type="project" value="UniProtKB-SubCell"/>
</dbReference>
<keyword evidence="9 11" id="KW-0472">Membrane</keyword>
<evidence type="ECO:0000256" key="6">
    <source>
        <dbReference type="ARBA" id="ARBA00023004"/>
    </source>
</evidence>
<evidence type="ECO:0000313" key="16">
    <source>
        <dbReference type="EMBL" id="GAA4954851.1"/>
    </source>
</evidence>
<evidence type="ECO:0000256" key="10">
    <source>
        <dbReference type="ARBA" id="ARBA00023237"/>
    </source>
</evidence>
<evidence type="ECO:0000256" key="12">
    <source>
        <dbReference type="RuleBase" id="RU003357"/>
    </source>
</evidence>
<keyword evidence="16" id="KW-0675">Receptor</keyword>
<feature type="signal peptide" evidence="13">
    <location>
        <begin position="1"/>
        <end position="29"/>
    </location>
</feature>
<keyword evidence="13" id="KW-0732">Signal</keyword>
<dbReference type="Pfam" id="PF07715">
    <property type="entry name" value="Plug"/>
    <property type="match status" value="1"/>
</dbReference>
<evidence type="ECO:0000256" key="7">
    <source>
        <dbReference type="ARBA" id="ARBA00023065"/>
    </source>
</evidence>
<keyword evidence="3 11" id="KW-1134">Transmembrane beta strand</keyword>
<name>A0AAV3U6R2_9ALTE</name>
<dbReference type="RefSeq" id="WP_345426359.1">
    <property type="nucleotide sequence ID" value="NZ_AP031496.1"/>
</dbReference>
<comment type="similarity">
    <text evidence="11 12">Belongs to the TonB-dependent receptor family.</text>
</comment>
<dbReference type="AlphaFoldDB" id="A0AAV3U6R2"/>
<evidence type="ECO:0000256" key="4">
    <source>
        <dbReference type="ARBA" id="ARBA00022496"/>
    </source>
</evidence>
<evidence type="ECO:0000313" key="17">
    <source>
        <dbReference type="Proteomes" id="UP001409585"/>
    </source>
</evidence>
<evidence type="ECO:0000256" key="13">
    <source>
        <dbReference type="SAM" id="SignalP"/>
    </source>
</evidence>
<dbReference type="GO" id="GO:0006826">
    <property type="term" value="P:iron ion transport"/>
    <property type="evidence" value="ECO:0007669"/>
    <property type="project" value="UniProtKB-KW"/>
</dbReference>
<protein>
    <submittedName>
        <fullName evidence="16">TonB-dependent receptor</fullName>
    </submittedName>
</protein>